<dbReference type="Gene3D" id="1.20.58.520">
    <property type="entry name" value="Amidohydrolase"/>
    <property type="match status" value="1"/>
</dbReference>
<dbReference type="GO" id="GO:0016810">
    <property type="term" value="F:hydrolase activity, acting on carbon-nitrogen (but not peptide) bonds"/>
    <property type="evidence" value="ECO:0007669"/>
    <property type="project" value="InterPro"/>
</dbReference>
<dbReference type="MEROPS" id="M38.982"/>
<dbReference type="InterPro" id="IPR032466">
    <property type="entry name" value="Metal_Hydrolase"/>
</dbReference>
<dbReference type="Gene3D" id="2.120.10.30">
    <property type="entry name" value="TolB, C-terminal domain"/>
    <property type="match status" value="3"/>
</dbReference>
<dbReference type="Gene3D" id="3.30.110.90">
    <property type="entry name" value="Amidohydrolase"/>
    <property type="match status" value="1"/>
</dbReference>
<dbReference type="InterPro" id="IPR011659">
    <property type="entry name" value="WD40"/>
</dbReference>
<evidence type="ECO:0000256" key="1">
    <source>
        <dbReference type="SAM" id="MobiDB-lite"/>
    </source>
</evidence>
<accession>C6XP21</accession>
<dbReference type="SUPFAM" id="SSF82171">
    <property type="entry name" value="DPP6 N-terminal domain-like"/>
    <property type="match status" value="1"/>
</dbReference>
<name>C6XP21_HIRBI</name>
<dbReference type="InterPro" id="IPR006680">
    <property type="entry name" value="Amidohydro-rel"/>
</dbReference>
<gene>
    <name evidence="4" type="ordered locus">Hbal_2526</name>
</gene>
<dbReference type="eggNOG" id="COG0823">
    <property type="taxonomic scope" value="Bacteria"/>
</dbReference>
<feature type="domain" description="Amidohydrolase-related" evidence="3">
    <location>
        <begin position="715"/>
        <end position="1065"/>
    </location>
</feature>
<keyword evidence="4" id="KW-0378">Hydrolase</keyword>
<keyword evidence="5" id="KW-1185">Reference proteome</keyword>
<dbReference type="SUPFAM" id="SSF51338">
    <property type="entry name" value="Composite domain of metallo-dependent hydrolases"/>
    <property type="match status" value="1"/>
</dbReference>
<dbReference type="InterPro" id="IPR051781">
    <property type="entry name" value="Metallo-dep_Hydrolase"/>
</dbReference>
<dbReference type="AlphaFoldDB" id="C6XP21"/>
<proteinExistence type="predicted"/>
<dbReference type="Gene3D" id="2.30.40.10">
    <property type="entry name" value="Urease, subunit C, domain 1"/>
    <property type="match status" value="1"/>
</dbReference>
<dbReference type="KEGG" id="hba:Hbal_2526"/>
<dbReference type="Proteomes" id="UP000002745">
    <property type="component" value="Chromosome"/>
</dbReference>
<dbReference type="Pfam" id="PF01979">
    <property type="entry name" value="Amidohydro_1"/>
    <property type="match status" value="1"/>
</dbReference>
<keyword evidence="2" id="KW-0732">Signal</keyword>
<dbReference type="Pfam" id="PF07676">
    <property type="entry name" value="PD40"/>
    <property type="match status" value="3"/>
</dbReference>
<dbReference type="PANTHER" id="PTHR43135">
    <property type="entry name" value="ALPHA-D-RIBOSE 1-METHYLPHOSPHONATE 5-TRIPHOSPHATE DIPHOSPHATASE"/>
    <property type="match status" value="1"/>
</dbReference>
<feature type="signal peptide" evidence="2">
    <location>
        <begin position="1"/>
        <end position="20"/>
    </location>
</feature>
<sequence length="1103" mass="123388">MFLRFIVIFVAWASACTAYAEQTPKNVSFELEEGSWMSLDISPDGKWIAFDLLNDIYIMSAEGGEAKAILSGPATQKSPQFSSDGKTLAYISDASGHDNIWTASVKGKKRKQISFEERDIISSPAWSPSDEAIIAVVREPEASKVYSSTIREYYVDGSEPKHMVDAPGGRRDVQEPRYSPDGEYLYYTQRVGGDHYVYVNTGLKNFNVMRAPLKIDMEKLKSKGHYDAGRENDGRGKKRKLHHKRKPGHLARPYISGFGSATTAEVSPDGQKIAFIRRHKAQTVLFTFDTETRRQTPVYSELSRDLQSDYLPQEHYYPSYAWFPDNRHIAIWSKGKILRIDMENGDASTIPFKLTSKHEIQPPIRVQQDLAPETVDVKTIRNPVWIADDKIVVFRALSKLWQKDLTNNTPITAFTGEDKSEFEPALSFDRDELVYVSWDDETGSELRYRDLKTGQETVLVSTPGTIRDPVFSHSGKLLAYRIMPADPSMSAPGPEAGIYTYTFETEEIDFVEEADKLLQFSKDDSKLYYIGAGRGRDKKEGLFSVSLNGENQEEHAYTTSYNVRDLDISPDEKWLAFKDNNDLFIAPFKKSDEAWEVSEIDTENAKMIAPLGGYDLSWSNDGLTLRWTFGPTICEINLPAKAEATCDLDLGFSVEAPEEKGLFAFVGGRVIPIEGDVIENGVVVVEGNKIKLFGRQEDVAIPDEAQIVDITGKTIMPGFLDAHGHIDCCYGVDVMPQKHAGRYAALAYGVTTNFDPYSNDQLSYEAGEMTAAGQLVGPRWFSSAQVIHGVEGRWGGVYHEFNSLDEARDIMTLRKAMGPSVLKTYKFPSRQKRQWLVKAAREAGYMVDAEGAGQFYTNISMLLDGHTNLEHNLPVDTYYKDLQELFKASEVSATPTLIVVFGALFGENYIYQNFEFDDEVKIKNFVPDVNNSYNPITGAGGAPLHVRCMHSIKASDTVYDVGFRSVARTYAELDRQGVPVNVGSHGQVSGLAIHWEMILMAQGGMTPERILRAATINGARSFGLDHQLGSIKEGKLADLIVLDENPLENIENTNSVSMTMINGRLFDAETMQEIGPDAKPRSKFYWELQDTNGIDWNPAWGGE</sequence>
<dbReference type="Gene3D" id="3.40.50.10910">
    <property type="entry name" value="Amidohydrolase"/>
    <property type="match status" value="1"/>
</dbReference>
<protein>
    <submittedName>
        <fullName evidence="4">Amidohydrolase</fullName>
    </submittedName>
</protein>
<dbReference type="InterPro" id="IPR011042">
    <property type="entry name" value="6-blade_b-propeller_TolB-like"/>
</dbReference>
<evidence type="ECO:0000256" key="2">
    <source>
        <dbReference type="SAM" id="SignalP"/>
    </source>
</evidence>
<evidence type="ECO:0000259" key="3">
    <source>
        <dbReference type="Pfam" id="PF01979"/>
    </source>
</evidence>
<dbReference type="PROSITE" id="PS51257">
    <property type="entry name" value="PROKAR_LIPOPROTEIN"/>
    <property type="match status" value="1"/>
</dbReference>
<dbReference type="RefSeq" id="WP_015828351.1">
    <property type="nucleotide sequence ID" value="NC_012982.1"/>
</dbReference>
<feature type="compositionally biased region" description="Basic and acidic residues" evidence="1">
    <location>
        <begin position="224"/>
        <end position="235"/>
    </location>
</feature>
<evidence type="ECO:0000313" key="4">
    <source>
        <dbReference type="EMBL" id="ACT60201.1"/>
    </source>
</evidence>
<dbReference type="PANTHER" id="PTHR43135:SF3">
    <property type="entry name" value="ALPHA-D-RIBOSE 1-METHYLPHOSPHONATE 5-TRIPHOSPHATE DIPHOSPHATASE"/>
    <property type="match status" value="1"/>
</dbReference>
<reference evidence="5" key="1">
    <citation type="journal article" date="2011" name="J. Bacteriol.">
        <title>Genome sequences of eight morphologically diverse alphaproteobacteria.</title>
        <authorList>
            <consortium name="US DOE Joint Genome Institute"/>
            <person name="Brown P.J."/>
            <person name="Kysela D.T."/>
            <person name="Buechlein A."/>
            <person name="Hemmerich C."/>
            <person name="Brun Y.V."/>
        </authorList>
    </citation>
    <scope>NUCLEOTIDE SEQUENCE [LARGE SCALE GENOMIC DNA]</scope>
    <source>
        <strain evidence="5">ATCC 49814 / DSM 5838 / IFAM 1418</strain>
    </source>
</reference>
<dbReference type="SUPFAM" id="SSF51556">
    <property type="entry name" value="Metallo-dependent hydrolases"/>
    <property type="match status" value="1"/>
</dbReference>
<dbReference type="SUPFAM" id="SSF69304">
    <property type="entry name" value="Tricorn protease N-terminal domain"/>
    <property type="match status" value="1"/>
</dbReference>
<feature type="chain" id="PRO_5002973003" evidence="2">
    <location>
        <begin position="21"/>
        <end position="1103"/>
    </location>
</feature>
<organism evidence="4 5">
    <name type="scientific">Hirschia baltica (strain ATCC 49814 / DSM 5838 / IFAM 1418)</name>
    <dbReference type="NCBI Taxonomy" id="582402"/>
    <lineage>
        <taxon>Bacteria</taxon>
        <taxon>Pseudomonadati</taxon>
        <taxon>Pseudomonadota</taxon>
        <taxon>Alphaproteobacteria</taxon>
        <taxon>Hyphomonadales</taxon>
        <taxon>Hyphomonadaceae</taxon>
        <taxon>Hirschia</taxon>
    </lineage>
</organism>
<feature type="region of interest" description="Disordered" evidence="1">
    <location>
        <begin position="224"/>
        <end position="245"/>
    </location>
</feature>
<evidence type="ECO:0000313" key="5">
    <source>
        <dbReference type="Proteomes" id="UP000002745"/>
    </source>
</evidence>
<feature type="compositionally biased region" description="Basic residues" evidence="1">
    <location>
        <begin position="236"/>
        <end position="245"/>
    </location>
</feature>
<dbReference type="STRING" id="582402.Hbal_2526"/>
<dbReference type="EMBL" id="CP001678">
    <property type="protein sequence ID" value="ACT60201.1"/>
    <property type="molecule type" value="Genomic_DNA"/>
</dbReference>
<dbReference type="InterPro" id="IPR011059">
    <property type="entry name" value="Metal-dep_hydrolase_composite"/>
</dbReference>
<dbReference type="HOGENOM" id="CLU_003547_0_0_5"/>
<dbReference type="OrthoDB" id="9758793at2"/>
<dbReference type="eggNOG" id="COG1228">
    <property type="taxonomic scope" value="Bacteria"/>
</dbReference>